<reference evidence="3" key="3">
    <citation type="submission" date="2025-09" db="UniProtKB">
        <authorList>
            <consortium name="Ensembl"/>
        </authorList>
    </citation>
    <scope>IDENTIFICATION</scope>
</reference>
<keyword evidence="4" id="KW-1185">Reference proteome</keyword>
<dbReference type="Pfam" id="PF25107">
    <property type="entry name" value="VWA7_N"/>
    <property type="match status" value="2"/>
</dbReference>
<feature type="chain" id="PRO_5044276276" description="VWA7 N-terminal domain-containing protein" evidence="1">
    <location>
        <begin position="21"/>
        <end position="280"/>
    </location>
</feature>
<feature type="domain" description="VWA7 N-terminal" evidence="2">
    <location>
        <begin position="66"/>
        <end position="187"/>
    </location>
</feature>
<feature type="domain" description="VWA7 N-terminal" evidence="2">
    <location>
        <begin position="196"/>
        <end position="256"/>
    </location>
</feature>
<dbReference type="AlphaFoldDB" id="A0AAZ3R9I5"/>
<keyword evidence="1" id="KW-0732">Signal</keyword>
<sequence length="280" mass="30541">MMSSVLAVVSLLLLQTEVQGFLVLFSGSSMDHLKITREAILQTTAKVCKQLASVEGRDFTLPPGPLTAESLALACFSSGSAKSFQSAISDVTWRNARVDFRHLFNGEYHFDGERFVEGRKLIIDGMSSVKASIKQGNIEAARQKLGDILHTLQDFYSHSNWIELGNRFPHSNLIRSDVSNIGPVAGIARVWSWVWKCSHGGSFDQTSGKEPMGGINKDSLKSNHGNWHTAAAEVAVAATSQLLEDIRGAAGDTDFLRCTSATLKVLNDIITAIDKYSCLH</sequence>
<proteinExistence type="predicted"/>
<name>A0AAZ3R9I5_ONCTS</name>
<feature type="signal peptide" evidence="1">
    <location>
        <begin position="1"/>
        <end position="20"/>
    </location>
</feature>
<dbReference type="InterPro" id="IPR056862">
    <property type="entry name" value="VWA7_N"/>
</dbReference>
<reference evidence="4" key="1">
    <citation type="journal article" date="2018" name="PLoS ONE">
        <title>Chinook salmon (Oncorhynchus tshawytscha) genome and transcriptome.</title>
        <authorList>
            <person name="Christensen K.A."/>
            <person name="Leong J.S."/>
            <person name="Sakhrani D."/>
            <person name="Biagi C.A."/>
            <person name="Minkley D.R."/>
            <person name="Withler R.E."/>
            <person name="Rondeau E.B."/>
            <person name="Koop B.F."/>
            <person name="Devlin R.H."/>
        </authorList>
    </citation>
    <scope>NUCLEOTIDE SEQUENCE [LARGE SCALE GENOMIC DNA]</scope>
</reference>
<protein>
    <recommendedName>
        <fullName evidence="2">VWA7 N-terminal domain-containing protein</fullName>
    </recommendedName>
</protein>
<evidence type="ECO:0000259" key="2">
    <source>
        <dbReference type="Pfam" id="PF25107"/>
    </source>
</evidence>
<reference evidence="3" key="2">
    <citation type="submission" date="2025-08" db="UniProtKB">
        <authorList>
            <consortium name="Ensembl"/>
        </authorList>
    </citation>
    <scope>IDENTIFICATION</scope>
</reference>
<dbReference type="PANTHER" id="PTHR14905:SF18">
    <property type="entry name" value="VON WILLEBRAND FACTOR A DOMAIN-CONTAINING 10, TANDEM DUPLICATE 1-RELATED"/>
    <property type="match status" value="1"/>
</dbReference>
<dbReference type="GeneTree" id="ENSGT00390000011517"/>
<accession>A0AAZ3R9I5</accession>
<evidence type="ECO:0000256" key="1">
    <source>
        <dbReference type="SAM" id="SignalP"/>
    </source>
</evidence>
<evidence type="ECO:0000313" key="3">
    <source>
        <dbReference type="Ensembl" id="ENSOTSP00005137075.1"/>
    </source>
</evidence>
<evidence type="ECO:0000313" key="4">
    <source>
        <dbReference type="Proteomes" id="UP000694402"/>
    </source>
</evidence>
<dbReference type="InterPro" id="IPR052577">
    <property type="entry name" value="VWA7"/>
</dbReference>
<dbReference type="PANTHER" id="PTHR14905">
    <property type="entry name" value="NG37"/>
    <property type="match status" value="1"/>
</dbReference>
<dbReference type="Proteomes" id="UP000694402">
    <property type="component" value="Unassembled WGS sequence"/>
</dbReference>
<dbReference type="Ensembl" id="ENSOTST00005150328.1">
    <property type="protein sequence ID" value="ENSOTSP00005137075.1"/>
    <property type="gene ID" value="ENSOTSG00005056999.1"/>
</dbReference>
<organism evidence="3 4">
    <name type="scientific">Oncorhynchus tshawytscha</name>
    <name type="common">Chinook salmon</name>
    <name type="synonym">Salmo tshawytscha</name>
    <dbReference type="NCBI Taxonomy" id="74940"/>
    <lineage>
        <taxon>Eukaryota</taxon>
        <taxon>Metazoa</taxon>
        <taxon>Chordata</taxon>
        <taxon>Craniata</taxon>
        <taxon>Vertebrata</taxon>
        <taxon>Euteleostomi</taxon>
        <taxon>Actinopterygii</taxon>
        <taxon>Neopterygii</taxon>
        <taxon>Teleostei</taxon>
        <taxon>Protacanthopterygii</taxon>
        <taxon>Salmoniformes</taxon>
        <taxon>Salmonidae</taxon>
        <taxon>Salmoninae</taxon>
        <taxon>Oncorhynchus</taxon>
    </lineage>
</organism>